<evidence type="ECO:0008006" key="4">
    <source>
        <dbReference type="Google" id="ProtNLM"/>
    </source>
</evidence>
<evidence type="ECO:0000313" key="2">
    <source>
        <dbReference type="EMBL" id="VEH71149.1"/>
    </source>
</evidence>
<dbReference type="Proteomes" id="UP000273044">
    <property type="component" value="Chromosome"/>
</dbReference>
<feature type="transmembrane region" description="Helical" evidence="1">
    <location>
        <begin position="310"/>
        <end position="331"/>
    </location>
</feature>
<dbReference type="AlphaFoldDB" id="A0A448N179"/>
<keyword evidence="1" id="KW-0812">Transmembrane</keyword>
<feature type="transmembrane region" description="Helical" evidence="1">
    <location>
        <begin position="282"/>
        <end position="303"/>
    </location>
</feature>
<feature type="transmembrane region" description="Helical" evidence="1">
    <location>
        <begin position="217"/>
        <end position="238"/>
    </location>
</feature>
<feature type="transmembrane region" description="Helical" evidence="1">
    <location>
        <begin position="372"/>
        <end position="391"/>
    </location>
</feature>
<keyword evidence="1" id="KW-0472">Membrane</keyword>
<dbReference type="EMBL" id="LR134406">
    <property type="protein sequence ID" value="VEH71149.1"/>
    <property type="molecule type" value="Genomic_DNA"/>
</dbReference>
<evidence type="ECO:0000256" key="1">
    <source>
        <dbReference type="SAM" id="Phobius"/>
    </source>
</evidence>
<feature type="transmembrane region" description="Helical" evidence="1">
    <location>
        <begin position="183"/>
        <end position="205"/>
    </location>
</feature>
<accession>A0A448N179</accession>
<reference evidence="2 3" key="1">
    <citation type="submission" date="2018-12" db="EMBL/GenBank/DDBJ databases">
        <authorList>
            <consortium name="Pathogen Informatics"/>
        </authorList>
    </citation>
    <scope>NUCLEOTIDE SEQUENCE [LARGE SCALE GENOMIC DNA]</scope>
    <source>
        <strain evidence="2 3">NCTC12967</strain>
    </source>
</reference>
<name>A0A448N179_9ACTN</name>
<protein>
    <recommendedName>
        <fullName evidence="4">Dolichyl-phosphate-mannose-protein mannosyltransferase</fullName>
    </recommendedName>
</protein>
<sequence length="526" mass="55910">MKEQGRSRVSEDGIIILFTAVLYLGAGVWLAGQDIVHPDAMSRVADGYFAMFSRDPHLTASDFLRGPLPSLAVIPLLLFAPVVPVLAAKSFAGVVVSAFCGVLAMVLARRLLVLFGMGGGAALVLTGILAVHPLILLPAASGASESMLLAVALYATLNLTRWLREDDPWRLVHVGTGLGLAYLVRHEAVAAVAATVVLVLVVSWWRSRGGGRAGSLFLLDCSLAGGPFVAAFALWALASRMATGSWFAAGASWHGDAAQAAGARAAVDEVTGGNLDGALTYLSAQLLAVAPLAILFIAVALVIATWRRDAGVLGPAAVLGGILALEEWAFLSGWSFGWLRLQLMAVPWGMLMAGYVLGTLRAGVGRLAFRRATAWVVLIATLVPLPVAWWATTDPRLAREEQQAVEVARSGQYATQAQVAAYLDSLDLPEGSVITDTTYSFPIVLASRRPRQFVITPDRDFREKLDDPITGRVRYALVTDPQRSPADAIAARFPGIHENGAGVANLERQWVDGCGVAWRLYAFVTP</sequence>
<feature type="transmembrane region" description="Helical" evidence="1">
    <location>
        <begin position="91"/>
        <end position="108"/>
    </location>
</feature>
<feature type="transmembrane region" description="Helical" evidence="1">
    <location>
        <begin position="114"/>
        <end position="135"/>
    </location>
</feature>
<dbReference type="GeneID" id="64408507"/>
<keyword evidence="1" id="KW-1133">Transmembrane helix</keyword>
<feature type="transmembrane region" description="Helical" evidence="1">
    <location>
        <begin position="12"/>
        <end position="32"/>
    </location>
</feature>
<feature type="transmembrane region" description="Helical" evidence="1">
    <location>
        <begin position="337"/>
        <end position="360"/>
    </location>
</feature>
<organism evidence="2 3">
    <name type="scientific">Arachnia propionica</name>
    <dbReference type="NCBI Taxonomy" id="1750"/>
    <lineage>
        <taxon>Bacteria</taxon>
        <taxon>Bacillati</taxon>
        <taxon>Actinomycetota</taxon>
        <taxon>Actinomycetes</taxon>
        <taxon>Propionibacteriales</taxon>
        <taxon>Propionibacteriaceae</taxon>
        <taxon>Arachnia</taxon>
    </lineage>
</organism>
<gene>
    <name evidence="2" type="ORF">NCTC12967_02462</name>
</gene>
<dbReference type="RefSeq" id="WP_061788014.1">
    <property type="nucleotide sequence ID" value="NZ_LR134406.1"/>
</dbReference>
<evidence type="ECO:0000313" key="3">
    <source>
        <dbReference type="Proteomes" id="UP000273044"/>
    </source>
</evidence>
<keyword evidence="3" id="KW-1185">Reference proteome</keyword>
<proteinExistence type="predicted"/>